<dbReference type="Proteomes" id="UP001596113">
    <property type="component" value="Unassembled WGS sequence"/>
</dbReference>
<dbReference type="RefSeq" id="WP_378135555.1">
    <property type="nucleotide sequence ID" value="NZ_JBHSMI010000028.1"/>
</dbReference>
<dbReference type="EMBL" id="JBHSMI010000028">
    <property type="protein sequence ID" value="MFC5404875.1"/>
    <property type="molecule type" value="Genomic_DNA"/>
</dbReference>
<keyword evidence="2" id="KW-1185">Reference proteome</keyword>
<evidence type="ECO:0000313" key="2">
    <source>
        <dbReference type="Proteomes" id="UP001596113"/>
    </source>
</evidence>
<accession>A0ABW0HUH2</accession>
<name>A0ABW0HUH2_9BACL</name>
<protein>
    <submittedName>
        <fullName evidence="1">Uncharacterized protein</fullName>
    </submittedName>
</protein>
<sequence length="49" mass="5450">MNVSSGDPERLVVTACFCGSLQASEEMCGQTDAYSYRYLEQLERLTAPE</sequence>
<gene>
    <name evidence="1" type="ORF">ACFPOF_19210</name>
</gene>
<proteinExistence type="predicted"/>
<comment type="caution">
    <text evidence="1">The sequence shown here is derived from an EMBL/GenBank/DDBJ whole genome shotgun (WGS) entry which is preliminary data.</text>
</comment>
<reference evidence="2" key="1">
    <citation type="journal article" date="2019" name="Int. J. Syst. Evol. Microbiol.">
        <title>The Global Catalogue of Microorganisms (GCM) 10K type strain sequencing project: providing services to taxonomists for standard genome sequencing and annotation.</title>
        <authorList>
            <consortium name="The Broad Institute Genomics Platform"/>
            <consortium name="The Broad Institute Genome Sequencing Center for Infectious Disease"/>
            <person name="Wu L."/>
            <person name="Ma J."/>
        </authorList>
    </citation>
    <scope>NUCLEOTIDE SEQUENCE [LARGE SCALE GENOMIC DNA]</scope>
    <source>
        <strain evidence="2">CGMCC 1.18575</strain>
    </source>
</reference>
<evidence type="ECO:0000313" key="1">
    <source>
        <dbReference type="EMBL" id="MFC5404875.1"/>
    </source>
</evidence>
<organism evidence="1 2">
    <name type="scientific">Cohnella soli</name>
    <dbReference type="NCBI Taxonomy" id="425005"/>
    <lineage>
        <taxon>Bacteria</taxon>
        <taxon>Bacillati</taxon>
        <taxon>Bacillota</taxon>
        <taxon>Bacilli</taxon>
        <taxon>Bacillales</taxon>
        <taxon>Paenibacillaceae</taxon>
        <taxon>Cohnella</taxon>
    </lineage>
</organism>